<gene>
    <name evidence="3" type="ORF">UFOPK3444_00561</name>
</gene>
<dbReference type="Pfam" id="PF07332">
    <property type="entry name" value="Phage_holin_3_6"/>
    <property type="match status" value="1"/>
</dbReference>
<evidence type="ECO:0000256" key="1">
    <source>
        <dbReference type="SAM" id="MobiDB-lite"/>
    </source>
</evidence>
<evidence type="ECO:0000313" key="3">
    <source>
        <dbReference type="EMBL" id="CAB4868010.1"/>
    </source>
</evidence>
<name>A0A6J7DEF4_9ZZZZ</name>
<feature type="transmembrane region" description="Helical" evidence="2">
    <location>
        <begin position="86"/>
        <end position="106"/>
    </location>
</feature>
<feature type="transmembrane region" description="Helical" evidence="2">
    <location>
        <begin position="48"/>
        <end position="74"/>
    </location>
</feature>
<keyword evidence="2" id="KW-0472">Membrane</keyword>
<organism evidence="3">
    <name type="scientific">freshwater metagenome</name>
    <dbReference type="NCBI Taxonomy" id="449393"/>
    <lineage>
        <taxon>unclassified sequences</taxon>
        <taxon>metagenomes</taxon>
        <taxon>ecological metagenomes</taxon>
    </lineage>
</organism>
<sequence length="152" mass="16294">MADSPAEQEGLAKAIGQVSDHAVGLVREEIELAKAEIRVKVEKFSRGLVVGIAAGVFALTGLLFLLQSIAWAAWQLLFGSDDYWGGFLFVAIMLFVLAGVAGYLAYRWLQSGSKPAPSMAIDEARLIRETVTTASQGETVASPAPTQRENKP</sequence>
<keyword evidence="2" id="KW-0812">Transmembrane</keyword>
<accession>A0A6J7DEF4</accession>
<dbReference type="EMBL" id="CAFBLU010000006">
    <property type="protein sequence ID" value="CAB4868010.1"/>
    <property type="molecule type" value="Genomic_DNA"/>
</dbReference>
<feature type="region of interest" description="Disordered" evidence="1">
    <location>
        <begin position="132"/>
        <end position="152"/>
    </location>
</feature>
<evidence type="ECO:0000256" key="2">
    <source>
        <dbReference type="SAM" id="Phobius"/>
    </source>
</evidence>
<dbReference type="InterPro" id="IPR009937">
    <property type="entry name" value="Phage_holin_3_6"/>
</dbReference>
<keyword evidence="2" id="KW-1133">Transmembrane helix</keyword>
<reference evidence="3" key="1">
    <citation type="submission" date="2020-05" db="EMBL/GenBank/DDBJ databases">
        <authorList>
            <person name="Chiriac C."/>
            <person name="Salcher M."/>
            <person name="Ghai R."/>
            <person name="Kavagutti S V."/>
        </authorList>
    </citation>
    <scope>NUCLEOTIDE SEQUENCE</scope>
</reference>
<dbReference type="AlphaFoldDB" id="A0A6J7DEF4"/>
<proteinExistence type="predicted"/>
<protein>
    <submittedName>
        <fullName evidence="3">Unannotated protein</fullName>
    </submittedName>
</protein>